<dbReference type="EMBL" id="FMYQ01000044">
    <property type="protein sequence ID" value="SDE37478.1"/>
    <property type="molecule type" value="Genomic_DNA"/>
</dbReference>
<evidence type="ECO:0000256" key="1">
    <source>
        <dbReference type="SAM" id="MobiDB-lite"/>
    </source>
</evidence>
<evidence type="ECO:0000313" key="2">
    <source>
        <dbReference type="EMBL" id="SDE37478.1"/>
    </source>
</evidence>
<gene>
    <name evidence="2" type="ORF">SAMN05421548_14440</name>
</gene>
<protein>
    <submittedName>
        <fullName evidence="2">Uncharacterized protein</fullName>
    </submittedName>
</protein>
<proteinExistence type="predicted"/>
<name>A0A1G7CDR0_9BURK</name>
<accession>A0A1G7CDR0</accession>
<feature type="region of interest" description="Disordered" evidence="1">
    <location>
        <begin position="19"/>
        <end position="40"/>
    </location>
</feature>
<sequence>MARCPTQGRYAALVPAVVQPGQDRSGSRRTGRGQRSGMFRAAHPDRVCSADEATSLPLRNIYLLPAVCCRSNSRKRAAANGFRINATTGKLEGGAATAELMTTGTSASAGSLASARTNSSPLIPGIMLSVTISAGRSARAQRNAWQPSKAFCTTYPSSSARAASASSSRRSSSTRSTVANFDPWHFGTNRVSRVPGHLWNISVVNTMVLRTRRECFQAKPAFGRLSYTARSIIRRTNLLADPTSEP</sequence>
<dbReference type="AlphaFoldDB" id="A0A1G7CDR0"/>
<evidence type="ECO:0000313" key="3">
    <source>
        <dbReference type="Proteomes" id="UP000198908"/>
    </source>
</evidence>
<dbReference type="Proteomes" id="UP000198908">
    <property type="component" value="Unassembled WGS sequence"/>
</dbReference>
<organism evidence="2 3">
    <name type="scientific">Paraburkholderia lycopersici</name>
    <dbReference type="NCBI Taxonomy" id="416944"/>
    <lineage>
        <taxon>Bacteria</taxon>
        <taxon>Pseudomonadati</taxon>
        <taxon>Pseudomonadota</taxon>
        <taxon>Betaproteobacteria</taxon>
        <taxon>Burkholderiales</taxon>
        <taxon>Burkholderiaceae</taxon>
        <taxon>Paraburkholderia</taxon>
    </lineage>
</organism>
<keyword evidence="3" id="KW-1185">Reference proteome</keyword>
<dbReference type="STRING" id="416944.SAMN05421548_14440"/>
<reference evidence="3" key="1">
    <citation type="submission" date="2016-09" db="EMBL/GenBank/DDBJ databases">
        <authorList>
            <person name="Varghese N."/>
            <person name="Submissions S."/>
        </authorList>
    </citation>
    <scope>NUCLEOTIDE SEQUENCE [LARGE SCALE GENOMIC DNA]</scope>
    <source>
        <strain evidence="3">TNe-862</strain>
    </source>
</reference>